<dbReference type="SUPFAM" id="SSF64518">
    <property type="entry name" value="Phase 1 flagellin"/>
    <property type="match status" value="1"/>
</dbReference>
<dbReference type="PRINTS" id="PR01005">
    <property type="entry name" value="FLGHOOKAP1"/>
</dbReference>
<gene>
    <name evidence="11" type="ORF">IQ22_02790</name>
</gene>
<comment type="caution">
    <text evidence="11">The sequence shown here is derived from an EMBL/GenBank/DDBJ whole genome shotgun (WGS) entry which is preliminary data.</text>
</comment>
<dbReference type="EMBL" id="VLKY01000008">
    <property type="protein sequence ID" value="TWI53571.1"/>
    <property type="molecule type" value="Genomic_DNA"/>
</dbReference>
<evidence type="ECO:0000256" key="5">
    <source>
        <dbReference type="ARBA" id="ARBA00022525"/>
    </source>
</evidence>
<accession>A0A562Q9Y2</accession>
<dbReference type="AlphaFoldDB" id="A0A562Q9Y2"/>
<evidence type="ECO:0000256" key="6">
    <source>
        <dbReference type="ARBA" id="ARBA00023143"/>
    </source>
</evidence>
<feature type="region of interest" description="Disordered" evidence="7">
    <location>
        <begin position="444"/>
        <end position="470"/>
    </location>
</feature>
<dbReference type="InterPro" id="IPR053927">
    <property type="entry name" value="FlgK_helical"/>
</dbReference>
<dbReference type="InterPro" id="IPR010930">
    <property type="entry name" value="Flg_bb/hook_C_dom"/>
</dbReference>
<dbReference type="InterPro" id="IPR002371">
    <property type="entry name" value="FlgK"/>
</dbReference>
<evidence type="ECO:0000256" key="3">
    <source>
        <dbReference type="ARBA" id="ARBA00009677"/>
    </source>
</evidence>
<organism evidence="11 12">
    <name type="scientific">Pseudomonas duriflava</name>
    <dbReference type="NCBI Taxonomy" id="459528"/>
    <lineage>
        <taxon>Bacteria</taxon>
        <taxon>Pseudomonadati</taxon>
        <taxon>Pseudomonadota</taxon>
        <taxon>Gammaproteobacteria</taxon>
        <taxon>Pseudomonadales</taxon>
        <taxon>Pseudomonadaceae</taxon>
        <taxon>Pseudomonas</taxon>
    </lineage>
</organism>
<name>A0A562Q9Y2_9PSED</name>
<evidence type="ECO:0000259" key="8">
    <source>
        <dbReference type="Pfam" id="PF00460"/>
    </source>
</evidence>
<dbReference type="GO" id="GO:0044780">
    <property type="term" value="P:bacterial-type flagellum assembly"/>
    <property type="evidence" value="ECO:0007669"/>
    <property type="project" value="InterPro"/>
</dbReference>
<evidence type="ECO:0000259" key="9">
    <source>
        <dbReference type="Pfam" id="PF06429"/>
    </source>
</evidence>
<evidence type="ECO:0000259" key="10">
    <source>
        <dbReference type="Pfam" id="PF22638"/>
    </source>
</evidence>
<feature type="domain" description="Flagellar basal-body/hook protein C-terminal" evidence="9">
    <location>
        <begin position="634"/>
        <end position="669"/>
    </location>
</feature>
<evidence type="ECO:0000256" key="1">
    <source>
        <dbReference type="ARBA" id="ARBA00004365"/>
    </source>
</evidence>
<dbReference type="GO" id="GO:0005576">
    <property type="term" value="C:extracellular region"/>
    <property type="evidence" value="ECO:0007669"/>
    <property type="project" value="UniProtKB-SubCell"/>
</dbReference>
<keyword evidence="11" id="KW-0966">Cell projection</keyword>
<protein>
    <recommendedName>
        <fullName evidence="4">Flagellar hook-associated protein 1</fullName>
    </recommendedName>
</protein>
<keyword evidence="5" id="KW-0964">Secreted</keyword>
<feature type="compositionally biased region" description="Polar residues" evidence="7">
    <location>
        <begin position="444"/>
        <end position="455"/>
    </location>
</feature>
<keyword evidence="6" id="KW-0975">Bacterial flagellum</keyword>
<dbReference type="InterPro" id="IPR001444">
    <property type="entry name" value="Flag_bb_rod_N"/>
</dbReference>
<comment type="similarity">
    <text evidence="3">Belongs to the flagella basal body rod proteins family.</text>
</comment>
<dbReference type="Pfam" id="PF22638">
    <property type="entry name" value="FlgK_D1"/>
    <property type="match status" value="1"/>
</dbReference>
<keyword evidence="11" id="KW-0282">Flagellum</keyword>
<feature type="domain" description="Flagellar hook-associated protein FlgK helical" evidence="10">
    <location>
        <begin position="93"/>
        <end position="324"/>
    </location>
</feature>
<proteinExistence type="inferred from homology"/>
<evidence type="ECO:0000256" key="4">
    <source>
        <dbReference type="ARBA" id="ARBA00016244"/>
    </source>
</evidence>
<dbReference type="RefSeq" id="WP_145142839.1">
    <property type="nucleotide sequence ID" value="NZ_VLKY01000008.1"/>
</dbReference>
<dbReference type="Pfam" id="PF00460">
    <property type="entry name" value="Flg_bb_rod"/>
    <property type="match status" value="1"/>
</dbReference>
<feature type="domain" description="Flagellar basal body rod protein N-terminal" evidence="8">
    <location>
        <begin position="7"/>
        <end position="35"/>
    </location>
</feature>
<dbReference type="PANTHER" id="PTHR30033">
    <property type="entry name" value="FLAGELLAR HOOK-ASSOCIATED PROTEIN 1"/>
    <property type="match status" value="1"/>
</dbReference>
<sequence length="674" mass="71636">MASLISIGLSGLRATQTALTVTGHNITNVNTPGYTRQDLLQRTGNPLQEGTNWIGTGSQAVDVRRLASDYLTAEVRSNTMVSSDIAAYKGQIDQLDSLLSGTVTGITPSLQSFFSAMQASVESPSDVPARQLVLSEAEGLANRFNSVYDRLDDQNQFLNKQMSSIADQVNNLAVSISQYNDRITQIKPSGQSPNDLLDARDEAIRQLSELVGVQVVEQDATSLNVFIGSGQPLVVGSRANSIAVTPSPSDPMRMQVEFSSGSVTQPITSQISGGELGGLLRYRSQVLDPTFNSLGRMAMAISEQVNDQLSQGLDLKGNVGSALFKDINSADLQAQRSYPNGVNVYIDDSSKLTTSDYEVEFLSSGTNATYRIRPVGGSWVQSSPGSTTFTVGAEDVAGLGFHIPVNGTSYQAGDTYTLMPTRTGARDVGQELNQPEQLAFTAPVRSSSNLQNRGNGSIGQPDLVDGPTPINKADLESLLGSNGLTLSFSEPDQLSITGGTAQFELGTTPATYASTITVTPGQSNTLKLGNGDYSFELKFSGVPETGDTFNLSMNTNGVSDNRNGLKLVDLQSKATIGVSYDAAGQPVTNSGVSFNGGYGDLVERVGSLTSQTRVDSNSISALLKQAQDNRDSLAGVNLDEEAAKLIQFEQYYSASAQVIQVARSVFDTLYNSLR</sequence>
<evidence type="ECO:0000313" key="12">
    <source>
        <dbReference type="Proteomes" id="UP000316905"/>
    </source>
</evidence>
<dbReference type="OrthoDB" id="9802553at2"/>
<dbReference type="Proteomes" id="UP000316905">
    <property type="component" value="Unassembled WGS sequence"/>
</dbReference>
<evidence type="ECO:0000256" key="2">
    <source>
        <dbReference type="ARBA" id="ARBA00004613"/>
    </source>
</evidence>
<dbReference type="Pfam" id="PF06429">
    <property type="entry name" value="Flg_bbr_C"/>
    <property type="match status" value="1"/>
</dbReference>
<dbReference type="PANTHER" id="PTHR30033:SF1">
    <property type="entry name" value="FLAGELLAR HOOK-ASSOCIATED PROTEIN 1"/>
    <property type="match status" value="1"/>
</dbReference>
<dbReference type="GO" id="GO:0005198">
    <property type="term" value="F:structural molecule activity"/>
    <property type="evidence" value="ECO:0007669"/>
    <property type="project" value="InterPro"/>
</dbReference>
<dbReference type="GO" id="GO:0009424">
    <property type="term" value="C:bacterial-type flagellum hook"/>
    <property type="evidence" value="ECO:0007669"/>
    <property type="project" value="InterPro"/>
</dbReference>
<keyword evidence="12" id="KW-1185">Reference proteome</keyword>
<keyword evidence="11" id="KW-0969">Cilium</keyword>
<comment type="subcellular location">
    <subcellularLocation>
        <location evidence="1">Bacterial flagellum</location>
    </subcellularLocation>
    <subcellularLocation>
        <location evidence="2">Secreted</location>
    </subcellularLocation>
</comment>
<dbReference type="NCBIfam" id="TIGR02492">
    <property type="entry name" value="flgK_ends"/>
    <property type="match status" value="1"/>
</dbReference>
<evidence type="ECO:0000256" key="7">
    <source>
        <dbReference type="SAM" id="MobiDB-lite"/>
    </source>
</evidence>
<reference evidence="11 12" key="1">
    <citation type="journal article" date="2015" name="Stand. Genomic Sci.">
        <title>Genomic Encyclopedia of Bacterial and Archaeal Type Strains, Phase III: the genomes of soil and plant-associated and newly described type strains.</title>
        <authorList>
            <person name="Whitman W.B."/>
            <person name="Woyke T."/>
            <person name="Klenk H.P."/>
            <person name="Zhou Y."/>
            <person name="Lilburn T.G."/>
            <person name="Beck B.J."/>
            <person name="De Vos P."/>
            <person name="Vandamme P."/>
            <person name="Eisen J.A."/>
            <person name="Garrity G."/>
            <person name="Hugenholtz P."/>
            <person name="Kyrpides N.C."/>
        </authorList>
    </citation>
    <scope>NUCLEOTIDE SEQUENCE [LARGE SCALE GENOMIC DNA]</scope>
    <source>
        <strain evidence="11 12">CGMCC 1.6858</strain>
    </source>
</reference>
<evidence type="ECO:0000313" key="11">
    <source>
        <dbReference type="EMBL" id="TWI53571.1"/>
    </source>
</evidence>